<reference evidence="2" key="1">
    <citation type="submission" date="2022-01" db="EMBL/GenBank/DDBJ databases">
        <authorList>
            <person name="Braso-Vives M."/>
        </authorList>
    </citation>
    <scope>NUCLEOTIDE SEQUENCE</scope>
</reference>
<evidence type="ECO:0000313" key="3">
    <source>
        <dbReference type="Proteomes" id="UP000838412"/>
    </source>
</evidence>
<evidence type="ECO:0000313" key="2">
    <source>
        <dbReference type="EMBL" id="CAH1240864.1"/>
    </source>
</evidence>
<gene>
    <name evidence="2" type="primary">Hypp6136</name>
    <name evidence="2" type="ORF">BLAG_LOCUS4681</name>
</gene>
<dbReference type="PANTHER" id="PTHR47773:SF1">
    <property type="entry name" value="C2H2-TYPE DOMAIN-CONTAINING PROTEIN"/>
    <property type="match status" value="1"/>
</dbReference>
<dbReference type="PANTHER" id="PTHR47773">
    <property type="entry name" value="SI:DKEY-9I5.2-RELATED"/>
    <property type="match status" value="1"/>
</dbReference>
<dbReference type="Proteomes" id="UP000838412">
    <property type="component" value="Chromosome 11"/>
</dbReference>
<dbReference type="OrthoDB" id="8911154at2759"/>
<protein>
    <submittedName>
        <fullName evidence="2">Hypp6136 protein</fullName>
    </submittedName>
</protein>
<feature type="region of interest" description="Disordered" evidence="1">
    <location>
        <begin position="260"/>
        <end position="322"/>
    </location>
</feature>
<sequence>MSAMAGAVLAYNREDMMLLVQAVRKGNPDLNADRTDEEMIHFLKPHQLKEYVRRITRGVEETASVVEATSAELKGPAGLDIDGIHLFKFLDAVDAHWWRELDGGWVLKNASARARPLVFAPASKDGYPGWWFKQNWKGKSRRLYIVPMQTTLSVEPLPVTAQINLSVKIARVSVDGYTCAVGVIAILPELFWDLSREHMEDNNIGKGQMVQACHHKAVDKRQLCFLHPDSDVDEHHKKHAKDEIGRSKQTSALLIPGMDESTLEKAEEEGPTCEAEGKDGPRGRRVRQVKPRGRQVKPRGRLVKPRGRQVKPRGRQVKPRGRQAKQYFTFTSRYTRGFGRVLEVDSTSPCIREIIDGDHRLEAQRKALIEATAQQREMFSQRKVDLYVGLLA</sequence>
<evidence type="ECO:0000256" key="1">
    <source>
        <dbReference type="SAM" id="MobiDB-lite"/>
    </source>
</evidence>
<feature type="compositionally biased region" description="Basic residues" evidence="1">
    <location>
        <begin position="283"/>
        <end position="322"/>
    </location>
</feature>
<keyword evidence="3" id="KW-1185">Reference proteome</keyword>
<organism evidence="2 3">
    <name type="scientific">Branchiostoma lanceolatum</name>
    <name type="common">Common lancelet</name>
    <name type="synonym">Amphioxus lanceolatum</name>
    <dbReference type="NCBI Taxonomy" id="7740"/>
    <lineage>
        <taxon>Eukaryota</taxon>
        <taxon>Metazoa</taxon>
        <taxon>Chordata</taxon>
        <taxon>Cephalochordata</taxon>
        <taxon>Leptocardii</taxon>
        <taxon>Amphioxiformes</taxon>
        <taxon>Branchiostomatidae</taxon>
        <taxon>Branchiostoma</taxon>
    </lineage>
</organism>
<name>A0A8J9YRV7_BRALA</name>
<dbReference type="AlphaFoldDB" id="A0A8J9YRV7"/>
<proteinExistence type="predicted"/>
<dbReference type="EMBL" id="OV696696">
    <property type="protein sequence ID" value="CAH1240864.1"/>
    <property type="molecule type" value="Genomic_DNA"/>
</dbReference>
<accession>A0A8J9YRV7</accession>